<evidence type="ECO:0000256" key="1">
    <source>
        <dbReference type="SAM" id="SignalP"/>
    </source>
</evidence>
<reference evidence="2" key="1">
    <citation type="journal article" date="2022" name="bioRxiv">
        <title>Sequencing and chromosome-scale assembly of the giantPleurodeles waltlgenome.</title>
        <authorList>
            <person name="Brown T."/>
            <person name="Elewa A."/>
            <person name="Iarovenko S."/>
            <person name="Subramanian E."/>
            <person name="Araus A.J."/>
            <person name="Petzold A."/>
            <person name="Susuki M."/>
            <person name="Suzuki K.-i.T."/>
            <person name="Hayashi T."/>
            <person name="Toyoda A."/>
            <person name="Oliveira C."/>
            <person name="Osipova E."/>
            <person name="Leigh N.D."/>
            <person name="Simon A."/>
            <person name="Yun M.H."/>
        </authorList>
    </citation>
    <scope>NUCLEOTIDE SEQUENCE</scope>
    <source>
        <strain evidence="2">20211129_DDA</strain>
        <tissue evidence="2">Liver</tissue>
    </source>
</reference>
<keyword evidence="1" id="KW-0732">Signal</keyword>
<accession>A0AAV7QTZ9</accession>
<organism evidence="2 3">
    <name type="scientific">Pleurodeles waltl</name>
    <name type="common">Iberian ribbed newt</name>
    <dbReference type="NCBI Taxonomy" id="8319"/>
    <lineage>
        <taxon>Eukaryota</taxon>
        <taxon>Metazoa</taxon>
        <taxon>Chordata</taxon>
        <taxon>Craniata</taxon>
        <taxon>Vertebrata</taxon>
        <taxon>Euteleostomi</taxon>
        <taxon>Amphibia</taxon>
        <taxon>Batrachia</taxon>
        <taxon>Caudata</taxon>
        <taxon>Salamandroidea</taxon>
        <taxon>Salamandridae</taxon>
        <taxon>Pleurodelinae</taxon>
        <taxon>Pleurodeles</taxon>
    </lineage>
</organism>
<dbReference type="AlphaFoldDB" id="A0AAV7QTZ9"/>
<comment type="caution">
    <text evidence="2">The sequence shown here is derived from an EMBL/GenBank/DDBJ whole genome shotgun (WGS) entry which is preliminary data.</text>
</comment>
<proteinExistence type="predicted"/>
<name>A0AAV7QTZ9_PLEWA</name>
<keyword evidence="3" id="KW-1185">Reference proteome</keyword>
<evidence type="ECO:0008006" key="4">
    <source>
        <dbReference type="Google" id="ProtNLM"/>
    </source>
</evidence>
<protein>
    <recommendedName>
        <fullName evidence="4">Secreted protein</fullName>
    </recommendedName>
</protein>
<gene>
    <name evidence="2" type="ORF">NDU88_008166</name>
</gene>
<feature type="signal peptide" evidence="1">
    <location>
        <begin position="1"/>
        <end position="21"/>
    </location>
</feature>
<evidence type="ECO:0000313" key="2">
    <source>
        <dbReference type="EMBL" id="KAJ1141838.1"/>
    </source>
</evidence>
<feature type="chain" id="PRO_5043540968" description="Secreted protein" evidence="1">
    <location>
        <begin position="22"/>
        <end position="123"/>
    </location>
</feature>
<sequence length="123" mass="13392">MACLLAFFCSVCCGWSTLGNAELRSGARVAARRPGCGRVFPHLTRAGRAWSGDSFERVRRLFLWRCRSRAGVLRQLSRVSAGVQPCAQLHPTWQLSGAPGCAGGGWRRQPTSVREVACDSGTR</sequence>
<evidence type="ECO:0000313" key="3">
    <source>
        <dbReference type="Proteomes" id="UP001066276"/>
    </source>
</evidence>
<dbReference type="EMBL" id="JANPWB010000010">
    <property type="protein sequence ID" value="KAJ1141838.1"/>
    <property type="molecule type" value="Genomic_DNA"/>
</dbReference>
<dbReference type="Proteomes" id="UP001066276">
    <property type="component" value="Chromosome 6"/>
</dbReference>